<reference evidence="1 2" key="1">
    <citation type="journal article" date="2021" name="Int. J. Syst. Evol. Microbiol.">
        <title>Amazonocrinis nigriterrae gen. nov., sp. nov., Atlanticothrix silvestris gen. nov., sp. nov. and Dendronalium phyllosphericum gen. nov., sp. nov., nostocacean cyanobacteria from Brazilian environments.</title>
        <authorList>
            <person name="Alvarenga D.O."/>
            <person name="Andreote A.P.D."/>
            <person name="Branco L.H.Z."/>
            <person name="Delbaje E."/>
            <person name="Cruz R.B."/>
            <person name="Varani A.M."/>
            <person name="Fiore M.F."/>
        </authorList>
    </citation>
    <scope>NUCLEOTIDE SEQUENCE [LARGE SCALE GENOMIC DNA]</scope>
    <source>
        <strain evidence="1 2">CENA357</strain>
    </source>
</reference>
<dbReference type="EMBL" id="JAECZB010000007">
    <property type="protein sequence ID" value="MBH8551795.1"/>
    <property type="molecule type" value="Genomic_DNA"/>
</dbReference>
<sequence length="54" mass="6553">MYKQQKPPNQVRIWGNIDFDKVKNRIDHVTYQIHQVLQKYEIPKQTGNSDQRNN</sequence>
<evidence type="ECO:0000313" key="1">
    <source>
        <dbReference type="EMBL" id="MBH8551795.1"/>
    </source>
</evidence>
<protein>
    <submittedName>
        <fullName evidence="1">Uncharacterized protein</fullName>
    </submittedName>
</protein>
<dbReference type="RefSeq" id="WP_214438115.1">
    <property type="nucleotide sequence ID" value="NZ_JAECZB010000007.1"/>
</dbReference>
<gene>
    <name evidence="1" type="ORF">I8751_05265</name>
</gene>
<name>A0A8J7KX85_9CYAN</name>
<organism evidence="1 2">
    <name type="scientific">Atlanticothrix silvestris CENA357</name>
    <dbReference type="NCBI Taxonomy" id="1725252"/>
    <lineage>
        <taxon>Bacteria</taxon>
        <taxon>Bacillati</taxon>
        <taxon>Cyanobacteriota</taxon>
        <taxon>Cyanophyceae</taxon>
        <taxon>Nostocales</taxon>
        <taxon>Nodulariaceae</taxon>
        <taxon>Atlanticothrix</taxon>
        <taxon>Atlanticothrix silvestris</taxon>
    </lineage>
</organism>
<accession>A0A8J7KX85</accession>
<proteinExistence type="predicted"/>
<keyword evidence="2" id="KW-1185">Reference proteome</keyword>
<dbReference type="AlphaFoldDB" id="A0A8J7KX85"/>
<evidence type="ECO:0000313" key="2">
    <source>
        <dbReference type="Proteomes" id="UP000599391"/>
    </source>
</evidence>
<comment type="caution">
    <text evidence="1">The sequence shown here is derived from an EMBL/GenBank/DDBJ whole genome shotgun (WGS) entry which is preliminary data.</text>
</comment>
<dbReference type="Proteomes" id="UP000599391">
    <property type="component" value="Unassembled WGS sequence"/>
</dbReference>